<dbReference type="SUPFAM" id="SSF56112">
    <property type="entry name" value="Protein kinase-like (PK-like)"/>
    <property type="match status" value="1"/>
</dbReference>
<feature type="compositionally biased region" description="Polar residues" evidence="11">
    <location>
        <begin position="164"/>
        <end position="174"/>
    </location>
</feature>
<dbReference type="PROSITE" id="PS50011">
    <property type="entry name" value="PROTEIN_KINASE_DOM"/>
    <property type="match status" value="1"/>
</dbReference>
<feature type="compositionally biased region" description="Polar residues" evidence="11">
    <location>
        <begin position="231"/>
        <end position="255"/>
    </location>
</feature>
<feature type="region of interest" description="Disordered" evidence="11">
    <location>
        <begin position="128"/>
        <end position="178"/>
    </location>
</feature>
<feature type="compositionally biased region" description="Basic and acidic residues" evidence="11">
    <location>
        <begin position="32"/>
        <end position="41"/>
    </location>
</feature>
<dbReference type="InterPro" id="IPR008271">
    <property type="entry name" value="Ser/Thr_kinase_AS"/>
</dbReference>
<dbReference type="PANTHER" id="PTHR24058">
    <property type="entry name" value="DUAL SPECIFICITY PROTEIN KINASE"/>
    <property type="match status" value="1"/>
</dbReference>
<dbReference type="GO" id="GO:0005524">
    <property type="term" value="F:ATP binding"/>
    <property type="evidence" value="ECO:0007669"/>
    <property type="project" value="UniProtKB-UniRule"/>
</dbReference>
<feature type="compositionally biased region" description="Polar residues" evidence="11">
    <location>
        <begin position="373"/>
        <end position="398"/>
    </location>
</feature>
<dbReference type="CDD" id="cd14211">
    <property type="entry name" value="STKc_HIPK"/>
    <property type="match status" value="1"/>
</dbReference>
<feature type="compositionally biased region" description="Basic and acidic residues" evidence="11">
    <location>
        <begin position="48"/>
        <end position="57"/>
    </location>
</feature>
<feature type="binding site" evidence="10">
    <location>
        <position position="448"/>
    </location>
    <ligand>
        <name>ATP</name>
        <dbReference type="ChEBI" id="CHEBI:30616"/>
    </ligand>
</feature>
<dbReference type="InterPro" id="IPR017441">
    <property type="entry name" value="Protein_kinase_ATP_BS"/>
</dbReference>
<dbReference type="GO" id="GO:0005737">
    <property type="term" value="C:cytoplasm"/>
    <property type="evidence" value="ECO:0007669"/>
    <property type="project" value="TreeGrafter"/>
</dbReference>
<evidence type="ECO:0000313" key="13">
    <source>
        <dbReference type="Proteomes" id="UP000095284"/>
    </source>
</evidence>
<feature type="compositionally biased region" description="Low complexity" evidence="11">
    <location>
        <begin position="256"/>
        <end position="267"/>
    </location>
</feature>
<dbReference type="PROSITE" id="PS00108">
    <property type="entry name" value="PROTEIN_KINASE_ST"/>
    <property type="match status" value="1"/>
</dbReference>
<organism evidence="13 14">
    <name type="scientific">Bursaphelenchus xylophilus</name>
    <name type="common">Pinewood nematode worm</name>
    <name type="synonym">Aphelenchoides xylophilus</name>
    <dbReference type="NCBI Taxonomy" id="6326"/>
    <lineage>
        <taxon>Eukaryota</taxon>
        <taxon>Metazoa</taxon>
        <taxon>Ecdysozoa</taxon>
        <taxon>Nematoda</taxon>
        <taxon>Chromadorea</taxon>
        <taxon>Rhabditida</taxon>
        <taxon>Tylenchina</taxon>
        <taxon>Tylenchomorpha</taxon>
        <taxon>Aphelenchoidea</taxon>
        <taxon>Aphelenchoididae</taxon>
        <taxon>Bursaphelenchus</taxon>
    </lineage>
</organism>
<sequence>MQCVRPAEVKTKRCLHNTTQYFPSDGEEDETKEFGREETAREKKKASREKGKKTPDQRHIHHSVFGGWEKGGEEEGASVFPSQHSPCQIFIVFSQPIARVTTEQKTGVLAFSRSSHACPDDWKRFWMPGDGTANRKRKSTPVEPAPQKNSNPIQGALNYPGLVAQSNHGSPTSSRQRRGKTLLDEIVLDDSQNCESKASIGERVSNAADAAVKELSQPRKRALEFADSLPPSASNSVSTITLDSDTTPENGSNPASSSRRSLNFSSSAMTTATQPLHLGQNDMQDLDFLNQAVAANVQRMIGGVQNNLANSQLNLVVQNALQQGSSHSLEPSIVRGNGPFHHQHNLYGGSRNNLLLHSVDTKPKLNIGGHHNGVSNGLHSNAGKQLLNPKSNSKSRQGSDGEYQLIKNEVLCSPYGNQYEVLEFLGKGTFGQVVKAWKKGTNEICAIKILKKHPSYARQGQIEVNILSQLSNENAEEFNFVRAFECFSHKSHTCLVFEMLEQNLYDFLKQNKFTPLPMYHIRPILQQVLTALLKLKQLELIHADLKPENIMLVDPQNQPFRVKVIDFGSASHRSKAVTNTYLQSRYYRAPEIILGLPFKESIDMWSLGCVIAELFLGWPLYPGASEYDQIRFIVQTQGLPPQQMLENATKTNRFFRQIRNPTPYWRLKDPGEFEAENSIKSKETRKYVFNCLDDIAALHVPNDMDSIDTMCEKADRQEFVDILKLMLSMDQEKRLTPSGGLQHKFVKMTHLSDMGRTRYLQLSTQRMEVCYRTDRHSYTTQRNRIENATPVLSAPSTFIPPSTTTPMISNNANSQQLANQVAALAAVANMPDLNMFQTYINSQQTQAAQPYIYQPLTAILPYGRQPQFVGFAGPQAAPTLMSSYMPMFVDPLTGAAPNAAQQQQLANLAGWPQANGLAAQPAATSLFPWQPAAAVFPPEFFLQGAVQTRNPALPFNPQLFAPAPQISQTSHPQAKPATNALKCPINGNGTIDPIQWEMALNGFIGGAPAFIARPSHNGQFFESMDVSSMTSSQPQNSTYQPEMLNLLNPAGSSIPLNVQKDLNFSRPSNNSSSSRTLDSVQLPSVNGDSDTEISGCYPFVQRFIPQ</sequence>
<reference evidence="14" key="1">
    <citation type="submission" date="2016-11" db="UniProtKB">
        <authorList>
            <consortium name="WormBaseParasite"/>
        </authorList>
    </citation>
    <scope>IDENTIFICATION</scope>
</reference>
<dbReference type="AlphaFoldDB" id="A0A1I7ST61"/>
<comment type="similarity">
    <text evidence="9">Belongs to the protein kinase superfamily. CMGC Ser/Thr protein kinase family. HIPK subfamily.</text>
</comment>
<proteinExistence type="inferred from homology"/>
<evidence type="ECO:0000256" key="1">
    <source>
        <dbReference type="ARBA" id="ARBA00012513"/>
    </source>
</evidence>
<comment type="catalytic activity">
    <reaction evidence="8">
        <text>L-seryl-[protein] + ATP = O-phospho-L-seryl-[protein] + ADP + H(+)</text>
        <dbReference type="Rhea" id="RHEA:17989"/>
        <dbReference type="Rhea" id="RHEA-COMP:9863"/>
        <dbReference type="Rhea" id="RHEA-COMP:11604"/>
        <dbReference type="ChEBI" id="CHEBI:15378"/>
        <dbReference type="ChEBI" id="CHEBI:29999"/>
        <dbReference type="ChEBI" id="CHEBI:30616"/>
        <dbReference type="ChEBI" id="CHEBI:83421"/>
        <dbReference type="ChEBI" id="CHEBI:456216"/>
        <dbReference type="EC" id="2.7.11.1"/>
    </reaction>
</comment>
<dbReference type="SMART" id="SM00220">
    <property type="entry name" value="S_TKc"/>
    <property type="match status" value="1"/>
</dbReference>
<keyword evidence="2" id="KW-0723">Serine/threonine-protein kinase</keyword>
<feature type="region of interest" description="Disordered" evidence="11">
    <location>
        <begin position="225"/>
        <end position="267"/>
    </location>
</feature>
<evidence type="ECO:0000256" key="2">
    <source>
        <dbReference type="ARBA" id="ARBA00022527"/>
    </source>
</evidence>
<dbReference type="FunFam" id="1.10.510.10:FF:000029">
    <property type="entry name" value="Homeodomain-interacting protein kinase 2 isoform 1"/>
    <property type="match status" value="1"/>
</dbReference>
<evidence type="ECO:0000256" key="4">
    <source>
        <dbReference type="ARBA" id="ARBA00022741"/>
    </source>
</evidence>
<dbReference type="InterPro" id="IPR000719">
    <property type="entry name" value="Prot_kinase_dom"/>
</dbReference>
<name>A0A1I7ST61_BURXY</name>
<dbReference type="PANTHER" id="PTHR24058:SF17">
    <property type="entry name" value="HOMEODOMAIN INTERACTING PROTEIN KINASE, ISOFORM D"/>
    <property type="match status" value="1"/>
</dbReference>
<feature type="compositionally biased region" description="Polar residues" evidence="11">
    <location>
        <begin position="1076"/>
        <end position="1088"/>
    </location>
</feature>
<feature type="region of interest" description="Disordered" evidence="11">
    <location>
        <begin position="19"/>
        <end position="57"/>
    </location>
</feature>
<dbReference type="Pfam" id="PF00069">
    <property type="entry name" value="Pkinase"/>
    <property type="match status" value="1"/>
</dbReference>
<dbReference type="Proteomes" id="UP000095284">
    <property type="component" value="Unplaced"/>
</dbReference>
<dbReference type="eggNOG" id="KOG0667">
    <property type="taxonomic scope" value="Eukaryota"/>
</dbReference>
<evidence type="ECO:0000259" key="12">
    <source>
        <dbReference type="PROSITE" id="PS50011"/>
    </source>
</evidence>
<feature type="region of interest" description="Disordered" evidence="11">
    <location>
        <begin position="1060"/>
        <end position="1089"/>
    </location>
</feature>
<evidence type="ECO:0000256" key="3">
    <source>
        <dbReference type="ARBA" id="ARBA00022679"/>
    </source>
</evidence>
<evidence type="ECO:0000256" key="7">
    <source>
        <dbReference type="ARBA" id="ARBA00047899"/>
    </source>
</evidence>
<evidence type="ECO:0000256" key="10">
    <source>
        <dbReference type="PROSITE-ProRule" id="PRU10141"/>
    </source>
</evidence>
<evidence type="ECO:0000256" key="6">
    <source>
        <dbReference type="ARBA" id="ARBA00022840"/>
    </source>
</evidence>
<dbReference type="GO" id="GO:0004674">
    <property type="term" value="F:protein serine/threonine kinase activity"/>
    <property type="evidence" value="ECO:0007669"/>
    <property type="project" value="UniProtKB-KW"/>
</dbReference>
<accession>A0A1I7ST61</accession>
<dbReference type="WBParaSite" id="BXY_1623100.1">
    <property type="protein sequence ID" value="BXY_1623100.1"/>
    <property type="gene ID" value="BXY_1623100"/>
</dbReference>
<dbReference type="InterPro" id="IPR050494">
    <property type="entry name" value="Ser_Thr_dual-spec_kinase"/>
</dbReference>
<keyword evidence="4 10" id="KW-0547">Nucleotide-binding</keyword>
<protein>
    <recommendedName>
        <fullName evidence="1">non-specific serine/threonine protein kinase</fullName>
        <ecNumber evidence="1">2.7.11.1</ecNumber>
    </recommendedName>
</protein>
<dbReference type="Gene3D" id="1.10.510.10">
    <property type="entry name" value="Transferase(Phosphotransferase) domain 1"/>
    <property type="match status" value="1"/>
</dbReference>
<keyword evidence="3" id="KW-0808">Transferase</keyword>
<dbReference type="GO" id="GO:0004713">
    <property type="term" value="F:protein tyrosine kinase activity"/>
    <property type="evidence" value="ECO:0007669"/>
    <property type="project" value="TreeGrafter"/>
</dbReference>
<dbReference type="InterPro" id="IPR011009">
    <property type="entry name" value="Kinase-like_dom_sf"/>
</dbReference>
<feature type="compositionally biased region" description="Low complexity" evidence="11">
    <location>
        <begin position="1065"/>
        <end position="1075"/>
    </location>
</feature>
<keyword evidence="6 10" id="KW-0067">ATP-binding</keyword>
<feature type="region of interest" description="Disordered" evidence="11">
    <location>
        <begin position="366"/>
        <end position="399"/>
    </location>
</feature>
<evidence type="ECO:0000313" key="14">
    <source>
        <dbReference type="WBParaSite" id="BXY_1623100.1"/>
    </source>
</evidence>
<evidence type="ECO:0000256" key="5">
    <source>
        <dbReference type="ARBA" id="ARBA00022777"/>
    </source>
</evidence>
<dbReference type="Gene3D" id="3.30.200.20">
    <property type="entry name" value="Phosphorylase Kinase, domain 1"/>
    <property type="match status" value="1"/>
</dbReference>
<evidence type="ECO:0000256" key="9">
    <source>
        <dbReference type="ARBA" id="ARBA00061380"/>
    </source>
</evidence>
<dbReference type="PROSITE" id="PS00107">
    <property type="entry name" value="PROTEIN_KINASE_ATP"/>
    <property type="match status" value="1"/>
</dbReference>
<dbReference type="EC" id="2.7.11.1" evidence="1"/>
<comment type="catalytic activity">
    <reaction evidence="7">
        <text>L-threonyl-[protein] + ATP = O-phospho-L-threonyl-[protein] + ADP + H(+)</text>
        <dbReference type="Rhea" id="RHEA:46608"/>
        <dbReference type="Rhea" id="RHEA-COMP:11060"/>
        <dbReference type="Rhea" id="RHEA-COMP:11605"/>
        <dbReference type="ChEBI" id="CHEBI:15378"/>
        <dbReference type="ChEBI" id="CHEBI:30013"/>
        <dbReference type="ChEBI" id="CHEBI:30616"/>
        <dbReference type="ChEBI" id="CHEBI:61977"/>
        <dbReference type="ChEBI" id="CHEBI:456216"/>
        <dbReference type="EC" id="2.7.11.1"/>
    </reaction>
</comment>
<evidence type="ECO:0000256" key="8">
    <source>
        <dbReference type="ARBA" id="ARBA00048679"/>
    </source>
</evidence>
<feature type="domain" description="Protein kinase" evidence="12">
    <location>
        <begin position="419"/>
        <end position="746"/>
    </location>
</feature>
<dbReference type="GO" id="GO:0005634">
    <property type="term" value="C:nucleus"/>
    <property type="evidence" value="ECO:0007669"/>
    <property type="project" value="TreeGrafter"/>
</dbReference>
<evidence type="ECO:0000256" key="11">
    <source>
        <dbReference type="SAM" id="MobiDB-lite"/>
    </source>
</evidence>
<keyword evidence="5" id="KW-0418">Kinase</keyword>